<evidence type="ECO:0000259" key="1">
    <source>
        <dbReference type="Pfam" id="PF13556"/>
    </source>
</evidence>
<keyword evidence="3" id="KW-1185">Reference proteome</keyword>
<organism evidence="2 3">
    <name type="scientific">Pseudonocardia sulfidoxydans NBRC 16205</name>
    <dbReference type="NCBI Taxonomy" id="1223511"/>
    <lineage>
        <taxon>Bacteria</taxon>
        <taxon>Bacillati</taxon>
        <taxon>Actinomycetota</taxon>
        <taxon>Actinomycetes</taxon>
        <taxon>Pseudonocardiales</taxon>
        <taxon>Pseudonocardiaceae</taxon>
        <taxon>Pseudonocardia</taxon>
    </lineage>
</organism>
<proteinExistence type="predicted"/>
<protein>
    <recommendedName>
        <fullName evidence="1">PucR C-terminal helix-turn-helix domain-containing protein</fullName>
    </recommendedName>
</protein>
<reference evidence="2 3" key="1">
    <citation type="submission" date="2019-07" db="EMBL/GenBank/DDBJ databases">
        <title>Whole genome shotgun sequence of Pseudonocardia sulfidoxydans NBRC 16205.</title>
        <authorList>
            <person name="Hosoyama A."/>
            <person name="Uohara A."/>
            <person name="Ohji S."/>
            <person name="Ichikawa N."/>
        </authorList>
    </citation>
    <scope>NUCLEOTIDE SEQUENCE [LARGE SCALE GENOMIC DNA]</scope>
    <source>
        <strain evidence="2 3">NBRC 16205</strain>
    </source>
</reference>
<dbReference type="Pfam" id="PF13556">
    <property type="entry name" value="HTH_30"/>
    <property type="match status" value="1"/>
</dbReference>
<comment type="caution">
    <text evidence="2">The sequence shown here is derived from an EMBL/GenBank/DDBJ whole genome shotgun (WGS) entry which is preliminary data.</text>
</comment>
<dbReference type="InterPro" id="IPR051448">
    <property type="entry name" value="CdaR-like_regulators"/>
</dbReference>
<dbReference type="EMBL" id="BJVJ01000008">
    <property type="protein sequence ID" value="GEL22330.1"/>
    <property type="molecule type" value="Genomic_DNA"/>
</dbReference>
<sequence>MLRPITVDATRPIVAPGMLRKAPDEPSHELLAALRELGRAVLEGLDVEGLVDRFGTLCGRPVALLDADLRPRTWAAPAGLRLTAVPGLPDGVGADLGALGPDRPSVLLPADRARGLTRRHLVAALVVEGAIAGFLDVSEMGRPLGQADVPLVEQAAAVLSVHLLGEVRAARSAARTRADVLADLLHGSRAVRDLRRLAGHVGLDLGVHRLLVRLPTAPDRSAAGCLDAVLSVVGGLVGTPALGAAEPDAVVALLRLPDDPGPPVLRRVHRALGGGMDALAELTGRRRAVVSGVCRDVEDYPAALAETGDVEGIVAALGGHMEVVPVTELTTLRLVVNGDRADVAVRFAEQCIGPLRRSDEDTGGDLVETLRSYLAAGAQVRATAKALGVHENTVRYRLGRIEHVTGLDMRRFDALLAAQLAFQVAGLAAEPSQPSSPLLPKETR</sequence>
<accession>A0A511DC09</accession>
<evidence type="ECO:0000313" key="3">
    <source>
        <dbReference type="Proteomes" id="UP000321685"/>
    </source>
</evidence>
<evidence type="ECO:0000313" key="2">
    <source>
        <dbReference type="EMBL" id="GEL22330.1"/>
    </source>
</evidence>
<dbReference type="Proteomes" id="UP000321685">
    <property type="component" value="Unassembled WGS sequence"/>
</dbReference>
<dbReference type="AlphaFoldDB" id="A0A511DC09"/>
<dbReference type="PANTHER" id="PTHR33744:SF7">
    <property type="entry name" value="PUCR FAMILY TRANSCRIPTIONAL REGULATOR"/>
    <property type="match status" value="1"/>
</dbReference>
<feature type="domain" description="PucR C-terminal helix-turn-helix" evidence="1">
    <location>
        <begin position="366"/>
        <end position="423"/>
    </location>
</feature>
<dbReference type="InterPro" id="IPR025736">
    <property type="entry name" value="PucR_C-HTH_dom"/>
</dbReference>
<dbReference type="Gene3D" id="1.10.10.2840">
    <property type="entry name" value="PucR C-terminal helix-turn-helix domain"/>
    <property type="match status" value="1"/>
</dbReference>
<gene>
    <name evidence="2" type="ORF">PSU4_12840</name>
</gene>
<dbReference type="RefSeq" id="WP_147103393.1">
    <property type="nucleotide sequence ID" value="NZ_BJVJ01000008.1"/>
</dbReference>
<dbReference type="PANTHER" id="PTHR33744">
    <property type="entry name" value="CARBOHYDRATE DIACID REGULATOR"/>
    <property type="match status" value="1"/>
</dbReference>
<name>A0A511DC09_9PSEU</name>
<dbReference type="InterPro" id="IPR042070">
    <property type="entry name" value="PucR_C-HTH_sf"/>
</dbReference>
<dbReference type="OrthoDB" id="8450798at2"/>